<feature type="compositionally biased region" description="Basic residues" evidence="1">
    <location>
        <begin position="70"/>
        <end position="87"/>
    </location>
</feature>
<dbReference type="RefSeq" id="WP_042534726.1">
    <property type="nucleotide sequence ID" value="NZ_CAXOIH010000001.1"/>
</dbReference>
<evidence type="ECO:0000313" key="3">
    <source>
        <dbReference type="EMBL" id="CEI84115.1"/>
    </source>
</evidence>
<keyword evidence="2" id="KW-0472">Membrane</keyword>
<keyword evidence="2" id="KW-1133">Transmembrane helix</keyword>
<keyword evidence="2" id="KW-0812">Transmembrane</keyword>
<dbReference type="NCBIfam" id="NF041554">
    <property type="entry name" value="SA1362_fam"/>
    <property type="match status" value="1"/>
</dbReference>
<dbReference type="InterPro" id="IPR048110">
    <property type="entry name" value="SA1362/YqhP-like"/>
</dbReference>
<dbReference type="AlphaFoldDB" id="A0A0A1MFD7"/>
<evidence type="ECO:0000256" key="2">
    <source>
        <dbReference type="SAM" id="Phobius"/>
    </source>
</evidence>
<dbReference type="Proteomes" id="UP000040453">
    <property type="component" value="Unassembled WGS sequence"/>
</dbReference>
<name>A0A0A1MFD7_9BACI</name>
<evidence type="ECO:0000256" key="1">
    <source>
        <dbReference type="SAM" id="MobiDB-lite"/>
    </source>
</evidence>
<dbReference type="EMBL" id="CDGG01000001">
    <property type="protein sequence ID" value="CEI84115.1"/>
    <property type="molecule type" value="Genomic_DNA"/>
</dbReference>
<feature type="region of interest" description="Disordered" evidence="1">
    <location>
        <begin position="62"/>
        <end position="127"/>
    </location>
</feature>
<feature type="compositionally biased region" description="Basic residues" evidence="1">
    <location>
        <begin position="99"/>
        <end position="110"/>
    </location>
</feature>
<organism evidence="3 4">
    <name type="scientific">Oceanobacillus oncorhynchi</name>
    <dbReference type="NCBI Taxonomy" id="545501"/>
    <lineage>
        <taxon>Bacteria</taxon>
        <taxon>Bacillati</taxon>
        <taxon>Bacillota</taxon>
        <taxon>Bacilli</taxon>
        <taxon>Bacillales</taxon>
        <taxon>Bacillaceae</taxon>
        <taxon>Oceanobacillus</taxon>
    </lineage>
</organism>
<gene>
    <name evidence="3" type="ORF">BN997_04049</name>
</gene>
<evidence type="ECO:0000313" key="4">
    <source>
        <dbReference type="Proteomes" id="UP000040453"/>
    </source>
</evidence>
<reference evidence="3 4" key="1">
    <citation type="submission" date="2014-11" db="EMBL/GenBank/DDBJ databases">
        <authorList>
            <person name="Urmite Genomes Urmite Genomes"/>
        </authorList>
    </citation>
    <scope>NUCLEOTIDE SEQUENCE [LARGE SCALE GENOMIC DNA]</scope>
    <source>
        <strain evidence="3 4">Oc5</strain>
    </source>
</reference>
<keyword evidence="4" id="KW-1185">Reference proteome</keyword>
<feature type="transmembrane region" description="Helical" evidence="2">
    <location>
        <begin position="7"/>
        <end position="26"/>
    </location>
</feature>
<dbReference type="OrthoDB" id="2974227at2"/>
<proteinExistence type="predicted"/>
<dbReference type="STRING" id="545501.BN997_04049"/>
<accession>A0A0A1MFD7</accession>
<sequence length="127" mass="14327">MRNKAVSIFVYLIIAFAAFGLFTQLFGNTVAFLSRLLISIGIGAAIFGLVYFFLIRNRQPSGRQRDNMKKYKQAVKQSKSKYGHKQAVKSAGSSYQKANQKKRNPKRASHLRVIEGNKAKKKNRVSS</sequence>
<feature type="transmembrane region" description="Helical" evidence="2">
    <location>
        <begin position="32"/>
        <end position="55"/>
    </location>
</feature>
<protein>
    <submittedName>
        <fullName evidence="3">Uncharacterized protein</fullName>
    </submittedName>
</protein>